<accession>A0ABQ4WIF7</accession>
<reference evidence="2" key="1">
    <citation type="journal article" date="2022" name="Int. J. Mol. Sci.">
        <title>Draft Genome of Tanacetum Coccineum: Genomic Comparison of Closely Related Tanacetum-Family Plants.</title>
        <authorList>
            <person name="Yamashiro T."/>
            <person name="Shiraishi A."/>
            <person name="Nakayama K."/>
            <person name="Satake H."/>
        </authorList>
    </citation>
    <scope>NUCLEOTIDE SEQUENCE</scope>
</reference>
<reference evidence="2" key="2">
    <citation type="submission" date="2022-01" db="EMBL/GenBank/DDBJ databases">
        <authorList>
            <person name="Yamashiro T."/>
            <person name="Shiraishi A."/>
            <person name="Satake H."/>
            <person name="Nakayama K."/>
        </authorList>
    </citation>
    <scope>NUCLEOTIDE SEQUENCE</scope>
</reference>
<gene>
    <name evidence="2" type="ORF">Tco_0625994</name>
</gene>
<dbReference type="Proteomes" id="UP001151760">
    <property type="component" value="Unassembled WGS sequence"/>
</dbReference>
<name>A0ABQ4WIF7_9ASTR</name>
<sequence>MVFADLPCLIHTSAINREELREFTSEYYIQSHWHPVVPAADASIAELSQWGRRAFGSPGTSHSIPGGHCRGMSRSPHPGRIVYEDAGNVINENRISHQRILGSLSMPQGISRIISKPRGSAMFLLGDDGRGLGACPSFSHGANCGAPPGQNAASIVSSRSSESQQLISGIESKMATEISAYGILDRLQLRIGPSLVRAEGKIRRAEAESSRILAQNLAGKNCTNCLSRMDEFRRVWKGKYGKQRRRSSVNIVLSMKRSFCPHMFVSAIAER</sequence>
<keyword evidence="3" id="KW-1185">Reference proteome</keyword>
<evidence type="ECO:0000313" key="3">
    <source>
        <dbReference type="Proteomes" id="UP001151760"/>
    </source>
</evidence>
<dbReference type="EMBL" id="BQNB010008669">
    <property type="protein sequence ID" value="GJS52632.1"/>
    <property type="molecule type" value="Genomic_DNA"/>
</dbReference>
<organism evidence="2 3">
    <name type="scientific">Tanacetum coccineum</name>
    <dbReference type="NCBI Taxonomy" id="301880"/>
    <lineage>
        <taxon>Eukaryota</taxon>
        <taxon>Viridiplantae</taxon>
        <taxon>Streptophyta</taxon>
        <taxon>Embryophyta</taxon>
        <taxon>Tracheophyta</taxon>
        <taxon>Spermatophyta</taxon>
        <taxon>Magnoliopsida</taxon>
        <taxon>eudicotyledons</taxon>
        <taxon>Gunneridae</taxon>
        <taxon>Pentapetalae</taxon>
        <taxon>asterids</taxon>
        <taxon>campanulids</taxon>
        <taxon>Asterales</taxon>
        <taxon>Asteraceae</taxon>
        <taxon>Asteroideae</taxon>
        <taxon>Anthemideae</taxon>
        <taxon>Anthemidinae</taxon>
        <taxon>Tanacetum</taxon>
    </lineage>
</organism>
<proteinExistence type="predicted"/>
<evidence type="ECO:0000256" key="1">
    <source>
        <dbReference type="SAM" id="MobiDB-lite"/>
    </source>
</evidence>
<feature type="region of interest" description="Disordered" evidence="1">
    <location>
        <begin position="56"/>
        <end position="76"/>
    </location>
</feature>
<comment type="caution">
    <text evidence="2">The sequence shown here is derived from an EMBL/GenBank/DDBJ whole genome shotgun (WGS) entry which is preliminary data.</text>
</comment>
<evidence type="ECO:0000313" key="2">
    <source>
        <dbReference type="EMBL" id="GJS52632.1"/>
    </source>
</evidence>
<protein>
    <submittedName>
        <fullName evidence="2">Uncharacterized protein</fullName>
    </submittedName>
</protein>